<sequence>MTNYWLCITNEENWNIMRKQKVWGIPERYKGLIGKVRKGDFLVFYVSPKKIAGVFQAASEPFEDRKKIFSHEGFEKREIFPHRIRVEPVLLPEKSVEFDHLIQKLKFIISKTKWMGYLRRAMVPIPKEDYDLILSTIAK</sequence>
<name>A0A7C4TV07_9BACT</name>
<evidence type="ECO:0000313" key="2">
    <source>
        <dbReference type="EMBL" id="HGW59852.1"/>
    </source>
</evidence>
<dbReference type="NCBIfam" id="NF002008">
    <property type="entry name" value="PRK00809.1"/>
    <property type="match status" value="1"/>
</dbReference>
<evidence type="ECO:0000259" key="1">
    <source>
        <dbReference type="Pfam" id="PF01878"/>
    </source>
</evidence>
<proteinExistence type="predicted"/>
<dbReference type="EMBL" id="DTHV01000008">
    <property type="protein sequence ID" value="HGW59852.1"/>
    <property type="molecule type" value="Genomic_DNA"/>
</dbReference>
<dbReference type="Gene3D" id="3.10.590.10">
    <property type="entry name" value="ph1033 like domains"/>
    <property type="match status" value="1"/>
</dbReference>
<reference evidence="2" key="1">
    <citation type="journal article" date="2020" name="mSystems">
        <title>Genome- and Community-Level Interaction Insights into Carbon Utilization and Element Cycling Functions of Hydrothermarchaeota in Hydrothermal Sediment.</title>
        <authorList>
            <person name="Zhou Z."/>
            <person name="Liu Y."/>
            <person name="Xu W."/>
            <person name="Pan J."/>
            <person name="Luo Z.H."/>
            <person name="Li M."/>
        </authorList>
    </citation>
    <scope>NUCLEOTIDE SEQUENCE [LARGE SCALE GENOMIC DNA]</scope>
    <source>
        <strain evidence="2">SpSt-794</strain>
    </source>
</reference>
<dbReference type="Pfam" id="PF01878">
    <property type="entry name" value="EVE"/>
    <property type="match status" value="1"/>
</dbReference>
<protein>
    <submittedName>
        <fullName evidence="2">EVE domain-containing protein</fullName>
    </submittedName>
</protein>
<dbReference type="InterPro" id="IPR002740">
    <property type="entry name" value="EVE_domain"/>
</dbReference>
<dbReference type="AlphaFoldDB" id="A0A7C4TV07"/>
<dbReference type="CDD" id="cd21132">
    <property type="entry name" value="EVE-like"/>
    <property type="match status" value="1"/>
</dbReference>
<feature type="domain" description="EVE" evidence="1">
    <location>
        <begin position="3"/>
        <end position="135"/>
    </location>
</feature>
<dbReference type="PANTHER" id="PTHR39661">
    <property type="entry name" value="UPF0310 PROTEIN MJECL36"/>
    <property type="match status" value="1"/>
</dbReference>
<accession>A0A7C4TV07</accession>
<comment type="caution">
    <text evidence="2">The sequence shown here is derived from an EMBL/GenBank/DDBJ whole genome shotgun (WGS) entry which is preliminary data.</text>
</comment>
<dbReference type="InterPro" id="IPR015947">
    <property type="entry name" value="PUA-like_sf"/>
</dbReference>
<gene>
    <name evidence="2" type="ORF">ENV82_00185</name>
</gene>
<organism evidence="2">
    <name type="scientific">Caldisericum exile</name>
    <dbReference type="NCBI Taxonomy" id="693075"/>
    <lineage>
        <taxon>Bacteria</taxon>
        <taxon>Pseudomonadati</taxon>
        <taxon>Caldisericota/Cryosericota group</taxon>
        <taxon>Caldisericota</taxon>
        <taxon>Caldisericia</taxon>
        <taxon>Caldisericales</taxon>
        <taxon>Caldisericaceae</taxon>
        <taxon>Caldisericum</taxon>
    </lineage>
</organism>
<dbReference type="PANTHER" id="PTHR39661:SF1">
    <property type="entry name" value="UPF0310 PROTEIN MJECL36"/>
    <property type="match status" value="1"/>
</dbReference>
<dbReference type="SUPFAM" id="SSF88697">
    <property type="entry name" value="PUA domain-like"/>
    <property type="match status" value="1"/>
</dbReference>